<feature type="transmembrane region" description="Helical" evidence="23">
    <location>
        <begin position="74"/>
        <end position="96"/>
    </location>
</feature>
<dbReference type="PRINTS" id="PR00119">
    <property type="entry name" value="CATATPASE"/>
</dbReference>
<dbReference type="Gene3D" id="1.20.1110.10">
    <property type="entry name" value="Calcium-transporting ATPase, transmembrane domain"/>
    <property type="match status" value="2"/>
</dbReference>
<dbReference type="InterPro" id="IPR001757">
    <property type="entry name" value="P_typ_ATPase"/>
</dbReference>
<accession>A0A1Y2CUF9</accession>
<keyword evidence="16 23" id="KW-0472">Membrane</keyword>
<evidence type="ECO:0000256" key="7">
    <source>
        <dbReference type="ARBA" id="ARBA00022723"/>
    </source>
</evidence>
<evidence type="ECO:0000256" key="23">
    <source>
        <dbReference type="SAM" id="Phobius"/>
    </source>
</evidence>
<feature type="transmembrane region" description="Helical" evidence="23">
    <location>
        <begin position="102"/>
        <end position="121"/>
    </location>
</feature>
<dbReference type="SFLD" id="SFLDS00003">
    <property type="entry name" value="Haloacid_Dehalogenase"/>
    <property type="match status" value="1"/>
</dbReference>
<comment type="similarity">
    <text evidence="18">Belongs to the cation transport ATPase (P-type) (TC 3.A.3) family. Type IID subfamily.</text>
</comment>
<dbReference type="InParanoid" id="A0A1Y2CUF9"/>
<evidence type="ECO:0000256" key="21">
    <source>
        <dbReference type="ARBA" id="ARBA00049499"/>
    </source>
</evidence>
<keyword evidence="6 23" id="KW-0812">Transmembrane</keyword>
<organism evidence="25 26">
    <name type="scientific">Leucosporidium creatinivorum</name>
    <dbReference type="NCBI Taxonomy" id="106004"/>
    <lineage>
        <taxon>Eukaryota</taxon>
        <taxon>Fungi</taxon>
        <taxon>Dikarya</taxon>
        <taxon>Basidiomycota</taxon>
        <taxon>Pucciniomycotina</taxon>
        <taxon>Microbotryomycetes</taxon>
        <taxon>Leucosporidiales</taxon>
        <taxon>Leucosporidium</taxon>
    </lineage>
</organism>
<sequence>MSLPKTTQDAEKLAKTSTESTLANDTPFFLLSVHETATKLNTDAENGLASSAVTALQARDGPNQLSGGGGVSPWGILAAQIFNAMILVLIICLAVSLGIQSWIEGGVIGAVILINVTVGFLQEYSSAKTMDSLRSLASPNAQVIRDAKSMTVPSPQVVVGDLVEVKTGDVVPADLRLVEAMNFETDEALLTGESLPVAKDVNAVWDQKGADGAFDPRDVGVGDRINMAYTSSTVTKGRATGIVVAIGMKTEIGAIAESLRGGDTRVRKVRKNDDGHAPWHRYVSAWGLTVWDIIGSFLGTNVGTPLQRTLSWLAIGLFGIAGIFALFCFAANSWKTDKEIILYAIATGLAMIPASLVVVLTITLAGGTRAMVKRNVIVRKLDSLEALGAVTDICSDKTGTLTQGKMVCKAAWIPSRGTVLVGESNDPFNPTEGDLSFTTESPAEQADREANRQRGDSPPTPPAAAKGDELVQEHGAPLETLLNIASMCNVAKVFKGEEGWMARGDPTECAIQVLAHRFSWGRQSLVDGDSPKWTQLQEYPFDSDLKRMSVIYKRNSDEKQFVFMKGAVERIIDACTQVQTAEGLVPLDEEMEKTILANVEALAEQGLRVLGLAQKSWTAQGGEPERAEVEDSMVLQGLVGLYDPPRPETQGAVRRCHHAGIQVHMLTGDHAATARAIALQVGILPRTMNTLSKESVDAMVMTAAQFDKLSDDEVDALPLLPLVIARCAPHTKVRMVDALHRRKAFCAMTGDGVNDSPSLKRSDVGIAMGQNGSDVAKDASDIVLTDDNFASILNAIEEGRRMFDNIKKFVLHLLAGNIMQALVLLVGLAFKDVNDLSVFPLAPIEILWVIMITSSFPAMGLGAERASPDILHRKPHNLKVGIFTPEVLVDMLVYGLFGAACNLATFTIIVFGFGDGNLGIDSNNSIGDGSELVFRARSATFACMTWICLFLAFEVMDMRRSFFRMKAKSEHPWSQFARDVWANRFLFWSVIGGFLSVFPLIYIPGLNTIVMKHASITWELVVPVIAVTLFILLVESWKLAKRVFFRRLAKGHPEEDAEMSGIFSAWATQEVTNTNTKDRTVVV</sequence>
<dbReference type="AlphaFoldDB" id="A0A1Y2CUF9"/>
<gene>
    <name evidence="25" type="ORF">BCR35DRAFT_310729</name>
</gene>
<reference evidence="25 26" key="1">
    <citation type="submission" date="2016-07" db="EMBL/GenBank/DDBJ databases">
        <title>Pervasive Adenine N6-methylation of Active Genes in Fungi.</title>
        <authorList>
            <consortium name="DOE Joint Genome Institute"/>
            <person name="Mondo S.J."/>
            <person name="Dannebaum R.O."/>
            <person name="Kuo R.C."/>
            <person name="Labutti K."/>
            <person name="Haridas S."/>
            <person name="Kuo A."/>
            <person name="Salamov A."/>
            <person name="Ahrendt S.R."/>
            <person name="Lipzen A."/>
            <person name="Sullivan W."/>
            <person name="Andreopoulos W.B."/>
            <person name="Clum A."/>
            <person name="Lindquist E."/>
            <person name="Daum C."/>
            <person name="Ramamoorthy G.K."/>
            <person name="Gryganskyi A."/>
            <person name="Culley D."/>
            <person name="Magnuson J.K."/>
            <person name="James T.Y."/>
            <person name="O'Malley M.A."/>
            <person name="Stajich J.E."/>
            <person name="Spatafora J.W."/>
            <person name="Visel A."/>
            <person name="Grigoriev I.V."/>
        </authorList>
    </citation>
    <scope>NUCLEOTIDE SEQUENCE [LARGE SCALE GENOMIC DNA]</scope>
    <source>
        <strain evidence="25 26">62-1032</strain>
    </source>
</reference>
<dbReference type="Gene3D" id="2.70.150.10">
    <property type="entry name" value="Calcium-transporting ATPase, cytoplasmic transduction domain A"/>
    <property type="match status" value="1"/>
</dbReference>
<dbReference type="InterPro" id="IPR059000">
    <property type="entry name" value="ATPase_P-type_domA"/>
</dbReference>
<evidence type="ECO:0000256" key="13">
    <source>
        <dbReference type="ARBA" id="ARBA00022989"/>
    </source>
</evidence>
<evidence type="ECO:0000313" key="25">
    <source>
        <dbReference type="EMBL" id="ORY50679.1"/>
    </source>
</evidence>
<dbReference type="InterPro" id="IPR023214">
    <property type="entry name" value="HAD_sf"/>
</dbReference>
<dbReference type="GO" id="GO:0005524">
    <property type="term" value="F:ATP binding"/>
    <property type="evidence" value="ECO:0007669"/>
    <property type="project" value="UniProtKB-KW"/>
</dbReference>
<dbReference type="OrthoDB" id="3352408at2759"/>
<keyword evidence="5" id="KW-0633">Potassium transport</keyword>
<keyword evidence="14" id="KW-0915">Sodium</keyword>
<dbReference type="InterPro" id="IPR008250">
    <property type="entry name" value="ATPase_P-typ_transduc_dom_A_sf"/>
</dbReference>
<evidence type="ECO:0000256" key="6">
    <source>
        <dbReference type="ARBA" id="ARBA00022692"/>
    </source>
</evidence>
<dbReference type="PROSITE" id="PS00154">
    <property type="entry name" value="ATPASE_E1_E2"/>
    <property type="match status" value="1"/>
</dbReference>
<dbReference type="SUPFAM" id="SSF56784">
    <property type="entry name" value="HAD-like"/>
    <property type="match status" value="1"/>
</dbReference>
<dbReference type="NCBIfam" id="TIGR01523">
    <property type="entry name" value="ATPase-IID_K-Na"/>
    <property type="match status" value="1"/>
</dbReference>
<dbReference type="InterPro" id="IPR023299">
    <property type="entry name" value="ATPase_P-typ_cyto_dom_N"/>
</dbReference>
<dbReference type="InterPro" id="IPR018303">
    <property type="entry name" value="ATPase_P-typ_P_site"/>
</dbReference>
<evidence type="ECO:0000256" key="2">
    <source>
        <dbReference type="ARBA" id="ARBA00004651"/>
    </source>
</evidence>
<dbReference type="NCBIfam" id="TIGR01494">
    <property type="entry name" value="ATPase_P-type"/>
    <property type="match status" value="2"/>
</dbReference>
<evidence type="ECO:0000313" key="26">
    <source>
        <dbReference type="Proteomes" id="UP000193467"/>
    </source>
</evidence>
<dbReference type="SUPFAM" id="SSF81660">
    <property type="entry name" value="Metal cation-transporting ATPase, ATP-binding domain N"/>
    <property type="match status" value="1"/>
</dbReference>
<keyword evidence="11" id="KW-0630">Potassium</keyword>
<feature type="transmembrane region" description="Helical" evidence="23">
    <location>
        <begin position="340"/>
        <end position="365"/>
    </location>
</feature>
<dbReference type="Pfam" id="PF13246">
    <property type="entry name" value="Cation_ATPase"/>
    <property type="match status" value="1"/>
</dbReference>
<evidence type="ECO:0000256" key="3">
    <source>
        <dbReference type="ARBA" id="ARBA00022448"/>
    </source>
</evidence>
<dbReference type="Pfam" id="PF00689">
    <property type="entry name" value="Cation_ATPase_C"/>
    <property type="match status" value="1"/>
</dbReference>
<dbReference type="STRING" id="106004.A0A1Y2CUF9"/>
<feature type="transmembrane region" description="Helical" evidence="23">
    <location>
        <begin position="934"/>
        <end position="956"/>
    </location>
</feature>
<feature type="transmembrane region" description="Helical" evidence="23">
    <location>
        <begin position="809"/>
        <end position="830"/>
    </location>
</feature>
<evidence type="ECO:0000256" key="8">
    <source>
        <dbReference type="ARBA" id="ARBA00022741"/>
    </source>
</evidence>
<keyword evidence="4" id="KW-1003">Cell membrane</keyword>
<dbReference type="GO" id="GO:0006813">
    <property type="term" value="P:potassium ion transport"/>
    <property type="evidence" value="ECO:0007669"/>
    <property type="project" value="UniProtKB-KW"/>
</dbReference>
<dbReference type="EC" id="7.2.2.3" evidence="19"/>
<evidence type="ECO:0000256" key="12">
    <source>
        <dbReference type="ARBA" id="ARBA00022967"/>
    </source>
</evidence>
<comment type="cofactor">
    <cofactor evidence="1">
        <name>Mg(2+)</name>
        <dbReference type="ChEBI" id="CHEBI:18420"/>
    </cofactor>
</comment>
<dbReference type="FunCoup" id="A0A1Y2CUF9">
    <property type="interactions" value="60"/>
</dbReference>
<keyword evidence="12" id="KW-1278">Translocase</keyword>
<dbReference type="InterPro" id="IPR004014">
    <property type="entry name" value="ATPase_P-typ_cation-transptr_N"/>
</dbReference>
<keyword evidence="26" id="KW-1185">Reference proteome</keyword>
<evidence type="ECO:0000256" key="10">
    <source>
        <dbReference type="ARBA" id="ARBA00022842"/>
    </source>
</evidence>
<dbReference type="Proteomes" id="UP000193467">
    <property type="component" value="Unassembled WGS sequence"/>
</dbReference>
<dbReference type="Gene3D" id="3.40.1110.10">
    <property type="entry name" value="Calcium-transporting ATPase, cytoplasmic domain N"/>
    <property type="match status" value="1"/>
</dbReference>
<evidence type="ECO:0000256" key="11">
    <source>
        <dbReference type="ARBA" id="ARBA00022958"/>
    </source>
</evidence>
<dbReference type="PRINTS" id="PR00120">
    <property type="entry name" value="HATPASE"/>
</dbReference>
<dbReference type="GO" id="GO:0046872">
    <property type="term" value="F:metal ion binding"/>
    <property type="evidence" value="ECO:0007669"/>
    <property type="project" value="UniProtKB-KW"/>
</dbReference>
<dbReference type="PANTHER" id="PTHR42861">
    <property type="entry name" value="CALCIUM-TRANSPORTING ATPASE"/>
    <property type="match status" value="1"/>
</dbReference>
<evidence type="ECO:0000256" key="5">
    <source>
        <dbReference type="ARBA" id="ARBA00022538"/>
    </source>
</evidence>
<evidence type="ECO:0000256" key="17">
    <source>
        <dbReference type="ARBA" id="ARBA00023201"/>
    </source>
</evidence>
<dbReference type="Pfam" id="PF00690">
    <property type="entry name" value="Cation_ATPase_N"/>
    <property type="match status" value="1"/>
</dbReference>
<keyword evidence="3" id="KW-0813">Transport</keyword>
<dbReference type="FunFam" id="3.40.1110.10:FF:000039">
    <property type="entry name" value="Sodium P-type ATPase"/>
    <property type="match status" value="1"/>
</dbReference>
<dbReference type="SUPFAM" id="SSF81665">
    <property type="entry name" value="Calcium ATPase, transmembrane domain M"/>
    <property type="match status" value="1"/>
</dbReference>
<dbReference type="GO" id="GO:0005886">
    <property type="term" value="C:plasma membrane"/>
    <property type="evidence" value="ECO:0007669"/>
    <property type="project" value="UniProtKB-SubCell"/>
</dbReference>
<dbReference type="InterPro" id="IPR036412">
    <property type="entry name" value="HAD-like_sf"/>
</dbReference>
<dbReference type="Pfam" id="PF00122">
    <property type="entry name" value="E1-E2_ATPase"/>
    <property type="match status" value="1"/>
</dbReference>
<dbReference type="FunFam" id="1.20.1110.10:FF:000020">
    <property type="entry name" value="Sodium ion P-type ATPase"/>
    <property type="match status" value="1"/>
</dbReference>
<feature type="domain" description="Cation-transporting P-type ATPase N-terminal" evidence="24">
    <location>
        <begin position="27"/>
        <end position="101"/>
    </location>
</feature>
<keyword evidence="8" id="KW-0547">Nucleotide-binding</keyword>
<dbReference type="Gene3D" id="3.40.50.1000">
    <property type="entry name" value="HAD superfamily/HAD-like"/>
    <property type="match status" value="1"/>
</dbReference>
<feature type="transmembrane region" description="Helical" evidence="23">
    <location>
        <begin position="887"/>
        <end position="914"/>
    </location>
</feature>
<dbReference type="FunFam" id="3.40.50.1000:FF:000047">
    <property type="entry name" value="Sodium P-type ATPase"/>
    <property type="match status" value="1"/>
</dbReference>
<dbReference type="InterPro" id="IPR006068">
    <property type="entry name" value="ATPase_P-typ_cation-transptr_C"/>
</dbReference>
<dbReference type="SUPFAM" id="SSF81653">
    <property type="entry name" value="Calcium ATPase, transduction domain A"/>
    <property type="match status" value="1"/>
</dbReference>
<comment type="subcellular location">
    <subcellularLocation>
        <location evidence="2">Cell membrane</location>
        <topology evidence="2">Multi-pass membrane protein</topology>
    </subcellularLocation>
</comment>
<dbReference type="SMART" id="SM00831">
    <property type="entry name" value="Cation_ATPase_N"/>
    <property type="match status" value="1"/>
</dbReference>
<keyword evidence="10" id="KW-0460">Magnesium</keyword>
<evidence type="ECO:0000256" key="9">
    <source>
        <dbReference type="ARBA" id="ARBA00022840"/>
    </source>
</evidence>
<dbReference type="InterPro" id="IPR006414">
    <property type="entry name" value="P-type_ATPase_IID"/>
</dbReference>
<proteinExistence type="inferred from homology"/>
<keyword evidence="9" id="KW-0067">ATP-binding</keyword>
<dbReference type="InterPro" id="IPR023298">
    <property type="entry name" value="ATPase_P-typ_TM_dom_sf"/>
</dbReference>
<feature type="region of interest" description="Disordered" evidence="22">
    <location>
        <begin position="423"/>
        <end position="467"/>
    </location>
</feature>
<feature type="transmembrane region" description="Helical" evidence="23">
    <location>
        <begin position="1016"/>
        <end position="1037"/>
    </location>
</feature>
<dbReference type="SFLD" id="SFLDG00002">
    <property type="entry name" value="C1.7:_P-type_atpase_like"/>
    <property type="match status" value="1"/>
</dbReference>
<evidence type="ECO:0000256" key="16">
    <source>
        <dbReference type="ARBA" id="ARBA00023136"/>
    </source>
</evidence>
<feature type="transmembrane region" description="Helical" evidence="23">
    <location>
        <begin position="985"/>
        <end position="1004"/>
    </location>
</feature>
<evidence type="ECO:0000256" key="4">
    <source>
        <dbReference type="ARBA" id="ARBA00022475"/>
    </source>
</evidence>
<keyword evidence="7" id="KW-0479">Metal-binding</keyword>
<dbReference type="GO" id="GO:0016887">
    <property type="term" value="F:ATP hydrolysis activity"/>
    <property type="evidence" value="ECO:0007669"/>
    <property type="project" value="InterPro"/>
</dbReference>
<dbReference type="FunFam" id="1.20.1110.10:FF:000015">
    <property type="entry name" value="Sodium ion P-type ATPase"/>
    <property type="match status" value="1"/>
</dbReference>
<evidence type="ECO:0000259" key="24">
    <source>
        <dbReference type="SMART" id="SM00831"/>
    </source>
</evidence>
<name>A0A1Y2CUF9_9BASI</name>
<keyword evidence="13 23" id="KW-1133">Transmembrane helix</keyword>
<comment type="catalytic activity">
    <reaction evidence="20">
        <text>K(+)(in) + ATP + H2O = K(+)(out) + ADP + phosphate + H(+)</text>
        <dbReference type="Rhea" id="RHEA:75815"/>
        <dbReference type="ChEBI" id="CHEBI:15377"/>
        <dbReference type="ChEBI" id="CHEBI:15378"/>
        <dbReference type="ChEBI" id="CHEBI:29103"/>
        <dbReference type="ChEBI" id="CHEBI:30616"/>
        <dbReference type="ChEBI" id="CHEBI:43474"/>
        <dbReference type="ChEBI" id="CHEBI:456216"/>
    </reaction>
</comment>
<protein>
    <recommendedName>
        <fullName evidence="19">P-type Na(+) transporter</fullName>
        <ecNumber evidence="19">7.2.2.3</ecNumber>
    </recommendedName>
</protein>
<evidence type="ECO:0000256" key="19">
    <source>
        <dbReference type="ARBA" id="ARBA00035029"/>
    </source>
</evidence>
<dbReference type="EMBL" id="MCGR01000109">
    <property type="protein sequence ID" value="ORY50679.1"/>
    <property type="molecule type" value="Genomic_DNA"/>
</dbReference>
<evidence type="ECO:0000256" key="14">
    <source>
        <dbReference type="ARBA" id="ARBA00023053"/>
    </source>
</evidence>
<keyword evidence="17" id="KW-0739">Sodium transport</keyword>
<keyword evidence="15" id="KW-0406">Ion transport</keyword>
<evidence type="ECO:0000256" key="18">
    <source>
        <dbReference type="ARBA" id="ARBA00035017"/>
    </source>
</evidence>
<feature type="transmembrane region" description="Helical" evidence="23">
    <location>
        <begin position="310"/>
        <end position="334"/>
    </location>
</feature>
<evidence type="ECO:0000256" key="1">
    <source>
        <dbReference type="ARBA" id="ARBA00001946"/>
    </source>
</evidence>
<dbReference type="GO" id="GO:0008554">
    <property type="term" value="F:P-type sodium transporter activity"/>
    <property type="evidence" value="ECO:0007669"/>
    <property type="project" value="UniProtKB-EC"/>
</dbReference>
<dbReference type="SFLD" id="SFLDF00027">
    <property type="entry name" value="p-type_atpase"/>
    <property type="match status" value="1"/>
</dbReference>
<feature type="compositionally biased region" description="Basic and acidic residues" evidence="22">
    <location>
        <begin position="445"/>
        <end position="455"/>
    </location>
</feature>
<comment type="catalytic activity">
    <reaction evidence="21">
        <text>Na(+)(in) + ATP + H2O = Na(+)(out) + ADP + phosphate + H(+)</text>
        <dbReference type="Rhea" id="RHEA:14633"/>
        <dbReference type="ChEBI" id="CHEBI:15377"/>
        <dbReference type="ChEBI" id="CHEBI:15378"/>
        <dbReference type="ChEBI" id="CHEBI:29101"/>
        <dbReference type="ChEBI" id="CHEBI:30616"/>
        <dbReference type="ChEBI" id="CHEBI:43474"/>
        <dbReference type="ChEBI" id="CHEBI:456216"/>
        <dbReference type="EC" id="7.2.2.3"/>
    </reaction>
    <physiologicalReaction direction="left-to-right" evidence="21">
        <dbReference type="Rhea" id="RHEA:14634"/>
    </physiologicalReaction>
</comment>
<evidence type="ECO:0000256" key="22">
    <source>
        <dbReference type="SAM" id="MobiDB-lite"/>
    </source>
</evidence>
<dbReference type="InterPro" id="IPR044492">
    <property type="entry name" value="P_typ_ATPase_HD_dom"/>
</dbReference>
<evidence type="ECO:0000256" key="15">
    <source>
        <dbReference type="ARBA" id="ARBA00023065"/>
    </source>
</evidence>
<comment type="caution">
    <text evidence="25">The sequence shown here is derived from an EMBL/GenBank/DDBJ whole genome shotgun (WGS) entry which is preliminary data.</text>
</comment>
<evidence type="ECO:0000256" key="20">
    <source>
        <dbReference type="ARBA" id="ARBA00048599"/>
    </source>
</evidence>
<feature type="transmembrane region" description="Helical" evidence="23">
    <location>
        <begin position="846"/>
        <end position="866"/>
    </location>
</feature>